<proteinExistence type="inferred from homology"/>
<keyword evidence="6 7" id="KW-0472">Membrane</keyword>
<dbReference type="AlphaFoldDB" id="A0A0G0XLN7"/>
<evidence type="ECO:0000256" key="6">
    <source>
        <dbReference type="ARBA" id="ARBA00023136"/>
    </source>
</evidence>
<gene>
    <name evidence="8" type="ORF">UU84_C0037G0003</name>
</gene>
<comment type="similarity">
    <text evidence="2">Belongs to the DoxX family.</text>
</comment>
<evidence type="ECO:0000256" key="2">
    <source>
        <dbReference type="ARBA" id="ARBA00006679"/>
    </source>
</evidence>
<reference evidence="8 9" key="1">
    <citation type="journal article" date="2015" name="Nature">
        <title>rRNA introns, odd ribosomes, and small enigmatic genomes across a large radiation of phyla.</title>
        <authorList>
            <person name="Brown C.T."/>
            <person name="Hug L.A."/>
            <person name="Thomas B.C."/>
            <person name="Sharon I."/>
            <person name="Castelle C.J."/>
            <person name="Singh A."/>
            <person name="Wilkins M.J."/>
            <person name="Williams K.H."/>
            <person name="Banfield J.F."/>
        </authorList>
    </citation>
    <scope>NUCLEOTIDE SEQUENCE [LARGE SCALE GENOMIC DNA]</scope>
</reference>
<dbReference type="Proteomes" id="UP000033859">
    <property type="component" value="Unassembled WGS sequence"/>
</dbReference>
<dbReference type="PANTHER" id="PTHR33452">
    <property type="entry name" value="OXIDOREDUCTASE CATD-RELATED"/>
    <property type="match status" value="1"/>
</dbReference>
<accession>A0A0G0XLN7</accession>
<evidence type="ECO:0000256" key="4">
    <source>
        <dbReference type="ARBA" id="ARBA00022692"/>
    </source>
</evidence>
<dbReference type="PANTHER" id="PTHR33452:SF1">
    <property type="entry name" value="INNER MEMBRANE PROTEIN YPHA-RELATED"/>
    <property type="match status" value="1"/>
</dbReference>
<sequence>MPSLFPQLFAFEQLAPLVLRLALGAVFITRGWPKLFRHFQGTAEFFETMDLRPARAWVLVLGVAELFGGILLVLGFLTQLAALILAVDILGRLWKVSLWRGFIDGYEFELSLLAISLSLLVLGPGAFSLDLPL</sequence>
<evidence type="ECO:0008006" key="10">
    <source>
        <dbReference type="Google" id="ProtNLM"/>
    </source>
</evidence>
<evidence type="ECO:0000256" key="3">
    <source>
        <dbReference type="ARBA" id="ARBA00022475"/>
    </source>
</evidence>
<protein>
    <recommendedName>
        <fullName evidence="10">DoxX family protein</fullName>
    </recommendedName>
</protein>
<dbReference type="EMBL" id="LCCE01000037">
    <property type="protein sequence ID" value="KKS25810.1"/>
    <property type="molecule type" value="Genomic_DNA"/>
</dbReference>
<evidence type="ECO:0000313" key="9">
    <source>
        <dbReference type="Proteomes" id="UP000033859"/>
    </source>
</evidence>
<keyword evidence="5 7" id="KW-1133">Transmembrane helix</keyword>
<comment type="caution">
    <text evidence="8">The sequence shown here is derived from an EMBL/GenBank/DDBJ whole genome shotgun (WGS) entry which is preliminary data.</text>
</comment>
<keyword evidence="4 7" id="KW-0812">Transmembrane</keyword>
<dbReference type="Pfam" id="PF07681">
    <property type="entry name" value="DoxX"/>
    <property type="match status" value="1"/>
</dbReference>
<feature type="transmembrane region" description="Helical" evidence="7">
    <location>
        <begin position="56"/>
        <end position="87"/>
    </location>
</feature>
<keyword evidence="3" id="KW-1003">Cell membrane</keyword>
<dbReference type="GO" id="GO:0005886">
    <property type="term" value="C:plasma membrane"/>
    <property type="evidence" value="ECO:0007669"/>
    <property type="project" value="UniProtKB-SubCell"/>
</dbReference>
<organism evidence="8 9">
    <name type="scientific">Candidatus Yanofskybacteria bacterium GW2011_GWC2_41_9</name>
    <dbReference type="NCBI Taxonomy" id="1619029"/>
    <lineage>
        <taxon>Bacteria</taxon>
        <taxon>Candidatus Yanofskyibacteriota</taxon>
    </lineage>
</organism>
<dbReference type="InterPro" id="IPR032808">
    <property type="entry name" value="DoxX"/>
</dbReference>
<comment type="subcellular location">
    <subcellularLocation>
        <location evidence="1">Cell membrane</location>
        <topology evidence="1">Multi-pass membrane protein</topology>
    </subcellularLocation>
</comment>
<evidence type="ECO:0000256" key="5">
    <source>
        <dbReference type="ARBA" id="ARBA00022989"/>
    </source>
</evidence>
<dbReference type="InterPro" id="IPR051907">
    <property type="entry name" value="DoxX-like_oxidoreductase"/>
</dbReference>
<evidence type="ECO:0000256" key="1">
    <source>
        <dbReference type="ARBA" id="ARBA00004651"/>
    </source>
</evidence>
<feature type="transmembrane region" description="Helical" evidence="7">
    <location>
        <begin position="108"/>
        <end position="127"/>
    </location>
</feature>
<evidence type="ECO:0000313" key="8">
    <source>
        <dbReference type="EMBL" id="KKS25810.1"/>
    </source>
</evidence>
<evidence type="ECO:0000256" key="7">
    <source>
        <dbReference type="SAM" id="Phobius"/>
    </source>
</evidence>
<name>A0A0G0XLN7_9BACT</name>